<organism evidence="10 11">
    <name type="scientific">Rothia aeria</name>
    <dbReference type="NCBI Taxonomy" id="172042"/>
    <lineage>
        <taxon>Bacteria</taxon>
        <taxon>Bacillati</taxon>
        <taxon>Actinomycetota</taxon>
        <taxon>Actinomycetes</taxon>
        <taxon>Micrococcales</taxon>
        <taxon>Micrococcaceae</taxon>
        <taxon>Rothia</taxon>
    </lineage>
</organism>
<evidence type="ECO:0000256" key="7">
    <source>
        <dbReference type="ARBA" id="ARBA00023172"/>
    </source>
</evidence>
<keyword evidence="7 9" id="KW-0233">DNA recombination</keyword>
<dbReference type="RefSeq" id="WP_128087706.1">
    <property type="nucleotide sequence ID" value="NZ_CAUUGO010000004.1"/>
</dbReference>
<dbReference type="InterPro" id="IPR044068">
    <property type="entry name" value="CB"/>
</dbReference>
<feature type="active site" evidence="9">
    <location>
        <position position="301"/>
    </location>
</feature>
<name>A0A2Z5QZN8_9MICC</name>
<comment type="subunit">
    <text evidence="9">Forms a cyclic heterotetrameric complex composed of two molecules of XerC and two molecules of XerD.</text>
</comment>
<dbReference type="GO" id="GO:0005737">
    <property type="term" value="C:cytoplasm"/>
    <property type="evidence" value="ECO:0007669"/>
    <property type="project" value="UniProtKB-SubCell"/>
</dbReference>
<keyword evidence="11" id="KW-1185">Reference proteome</keyword>
<dbReference type="EMBL" id="AP017895">
    <property type="protein sequence ID" value="BAV87918.1"/>
    <property type="molecule type" value="Genomic_DNA"/>
</dbReference>
<dbReference type="GO" id="GO:0009037">
    <property type="term" value="F:tyrosine-based site-specific recombinase activity"/>
    <property type="evidence" value="ECO:0007669"/>
    <property type="project" value="UniProtKB-UniRule"/>
</dbReference>
<keyword evidence="4 9" id="KW-0159">Chromosome partition</keyword>
<dbReference type="GO" id="GO:0003677">
    <property type="term" value="F:DNA binding"/>
    <property type="evidence" value="ECO:0007669"/>
    <property type="project" value="UniProtKB-UniRule"/>
</dbReference>
<dbReference type="CDD" id="cd00798">
    <property type="entry name" value="INT_XerDC_C"/>
    <property type="match status" value="1"/>
</dbReference>
<keyword evidence="2 9" id="KW-0963">Cytoplasm</keyword>
<proteinExistence type="inferred from homology"/>
<dbReference type="InterPro" id="IPR050090">
    <property type="entry name" value="Tyrosine_recombinase_XerCD"/>
</dbReference>
<comment type="function">
    <text evidence="9">Site-specific tyrosine recombinase, which acts by catalyzing the cutting and rejoining of the recombining DNA molecules. The XerC-XerD complex is essential to convert dimers of the bacterial chromosome into monomers to permit their segregation at cell division. It also contributes to the segregational stability of plasmids.</text>
</comment>
<evidence type="ECO:0000313" key="11">
    <source>
        <dbReference type="Proteomes" id="UP000250241"/>
    </source>
</evidence>
<feature type="active site" description="O-(3'-phospho-DNA)-tyrosine intermediate" evidence="9">
    <location>
        <position position="336"/>
    </location>
</feature>
<accession>A0A2Z5QZN8</accession>
<dbReference type="InterPro" id="IPR013762">
    <property type="entry name" value="Integrase-like_cat_sf"/>
</dbReference>
<keyword evidence="6 9" id="KW-0238">DNA-binding</keyword>
<sequence length="355" mass="39800">MGSNQESPTGPDALRDSTTLLLTTRRLPHLLQTPGVAPGSPVPGASAPTLEVYRPHLQQFERYLRYEKHRSEQTVRSYISDLEGFLGFAARRGVSTLEAIDITLIREWLGAMHLRQNSKATVARRGSTLRTFFTWAQDEELIIDNPTRGMSTPKRDRHLPSVLSQAQMNQLLDELQQRHRQTPTDARLLRLWAVVEVLYASGMRISELTGLDLNSVDRANRTVRVLGKGNKERIVPLGVPAMKALNRWVAHGRPQWIPEGSRNVTALFIGPRGRRANPRQVREDLSRLLRTLENSEASGAHVLRHSAATHLVDGGADIRTVQELLGHSSLATTQIYTHVSMKRLAETYARAHPRA</sequence>
<dbReference type="PANTHER" id="PTHR30349">
    <property type="entry name" value="PHAGE INTEGRASE-RELATED"/>
    <property type="match status" value="1"/>
</dbReference>
<evidence type="ECO:0000256" key="5">
    <source>
        <dbReference type="ARBA" id="ARBA00022908"/>
    </source>
</evidence>
<keyword evidence="5 9" id="KW-0229">DNA integration</keyword>
<evidence type="ECO:0000313" key="10">
    <source>
        <dbReference type="EMBL" id="BAV87918.1"/>
    </source>
</evidence>
<dbReference type="InterPro" id="IPR023009">
    <property type="entry name" value="Tyrosine_recombinase_XerC/XerD"/>
</dbReference>
<gene>
    <name evidence="9" type="primary">xerC</name>
    <name evidence="10" type="ORF">RA11412_1619</name>
</gene>
<dbReference type="HAMAP" id="MF_01808">
    <property type="entry name" value="Recomb_XerC_XerD"/>
    <property type="match status" value="1"/>
</dbReference>
<dbReference type="KEGG" id="raj:RA11412_1619"/>
<feature type="active site" evidence="9">
    <location>
        <position position="304"/>
    </location>
</feature>
<dbReference type="Proteomes" id="UP000250241">
    <property type="component" value="Chromosome"/>
</dbReference>
<keyword evidence="8 9" id="KW-0131">Cell cycle</keyword>
<dbReference type="GO" id="GO:0051301">
    <property type="term" value="P:cell division"/>
    <property type="evidence" value="ECO:0007669"/>
    <property type="project" value="UniProtKB-KW"/>
</dbReference>
<dbReference type="InterPro" id="IPR010998">
    <property type="entry name" value="Integrase_recombinase_N"/>
</dbReference>
<evidence type="ECO:0000256" key="8">
    <source>
        <dbReference type="ARBA" id="ARBA00023306"/>
    </source>
</evidence>
<feature type="active site" evidence="9">
    <location>
        <position position="327"/>
    </location>
</feature>
<dbReference type="Pfam" id="PF00589">
    <property type="entry name" value="Phage_integrase"/>
    <property type="match status" value="1"/>
</dbReference>
<evidence type="ECO:0000256" key="4">
    <source>
        <dbReference type="ARBA" id="ARBA00022829"/>
    </source>
</evidence>
<evidence type="ECO:0000256" key="2">
    <source>
        <dbReference type="ARBA" id="ARBA00022490"/>
    </source>
</evidence>
<dbReference type="SUPFAM" id="SSF56349">
    <property type="entry name" value="DNA breaking-rejoining enzymes"/>
    <property type="match status" value="1"/>
</dbReference>
<evidence type="ECO:0000256" key="9">
    <source>
        <dbReference type="HAMAP-Rule" id="MF_01808"/>
    </source>
</evidence>
<evidence type="ECO:0000256" key="3">
    <source>
        <dbReference type="ARBA" id="ARBA00022618"/>
    </source>
</evidence>
<dbReference type="PROSITE" id="PS51898">
    <property type="entry name" value="TYR_RECOMBINASE"/>
    <property type="match status" value="1"/>
</dbReference>
<dbReference type="Gene3D" id="1.10.443.10">
    <property type="entry name" value="Intergrase catalytic core"/>
    <property type="match status" value="1"/>
</dbReference>
<dbReference type="AlphaFoldDB" id="A0A2Z5QZN8"/>
<evidence type="ECO:0000256" key="1">
    <source>
        <dbReference type="ARBA" id="ARBA00004496"/>
    </source>
</evidence>
<keyword evidence="3 9" id="KW-0132">Cell division</keyword>
<dbReference type="PROSITE" id="PS51900">
    <property type="entry name" value="CB"/>
    <property type="match status" value="1"/>
</dbReference>
<dbReference type="GO" id="GO:0006313">
    <property type="term" value="P:DNA transposition"/>
    <property type="evidence" value="ECO:0007669"/>
    <property type="project" value="UniProtKB-UniRule"/>
</dbReference>
<dbReference type="InterPro" id="IPR004107">
    <property type="entry name" value="Integrase_SAM-like_N"/>
</dbReference>
<dbReference type="GeneID" id="93860962"/>
<feature type="active site" evidence="9">
    <location>
        <position position="228"/>
    </location>
</feature>
<dbReference type="Gene3D" id="1.10.150.130">
    <property type="match status" value="1"/>
</dbReference>
<evidence type="ECO:0000256" key="6">
    <source>
        <dbReference type="ARBA" id="ARBA00023125"/>
    </source>
</evidence>
<dbReference type="Pfam" id="PF02899">
    <property type="entry name" value="Phage_int_SAM_1"/>
    <property type="match status" value="1"/>
</dbReference>
<dbReference type="InterPro" id="IPR002104">
    <property type="entry name" value="Integrase_catalytic"/>
</dbReference>
<comment type="subcellular location">
    <subcellularLocation>
        <location evidence="1 9">Cytoplasm</location>
    </subcellularLocation>
</comment>
<reference evidence="10 11" key="1">
    <citation type="submission" date="2016-10" db="EMBL/GenBank/DDBJ databases">
        <title>Genome sequence of Rothia aeria strain JCM11412.</title>
        <authorList>
            <person name="Nambu T."/>
        </authorList>
    </citation>
    <scope>NUCLEOTIDE SEQUENCE [LARGE SCALE GENOMIC DNA]</scope>
    <source>
        <strain evidence="10 11">JCM 11412</strain>
    </source>
</reference>
<dbReference type="PANTHER" id="PTHR30349:SF77">
    <property type="entry name" value="TYROSINE RECOMBINASE XERC"/>
    <property type="match status" value="1"/>
</dbReference>
<feature type="active site" evidence="9">
    <location>
        <position position="204"/>
    </location>
</feature>
<comment type="similarity">
    <text evidence="9">Belongs to the 'phage' integrase family. XerC subfamily.</text>
</comment>
<protein>
    <recommendedName>
        <fullName evidence="9">Tyrosine recombinase XerC</fullName>
    </recommendedName>
</protein>
<dbReference type="InterPro" id="IPR011010">
    <property type="entry name" value="DNA_brk_join_enz"/>
</dbReference>
<dbReference type="GO" id="GO:0007059">
    <property type="term" value="P:chromosome segregation"/>
    <property type="evidence" value="ECO:0007669"/>
    <property type="project" value="UniProtKB-UniRule"/>
</dbReference>